<dbReference type="EC" id="2.7.8.7" evidence="1"/>
<evidence type="ECO:0000313" key="6">
    <source>
        <dbReference type="Proteomes" id="UP000789405"/>
    </source>
</evidence>
<dbReference type="GO" id="GO:0000287">
    <property type="term" value="F:magnesium ion binding"/>
    <property type="evidence" value="ECO:0007669"/>
    <property type="project" value="InterPro"/>
</dbReference>
<dbReference type="InterPro" id="IPR055066">
    <property type="entry name" value="AASDHPPT_N"/>
</dbReference>
<dbReference type="Pfam" id="PF01648">
    <property type="entry name" value="ACPS"/>
    <property type="match status" value="1"/>
</dbReference>
<dbReference type="Proteomes" id="UP000789405">
    <property type="component" value="Unassembled WGS sequence"/>
</dbReference>
<evidence type="ECO:0000256" key="2">
    <source>
        <dbReference type="ARBA" id="ARBA00022679"/>
    </source>
</evidence>
<evidence type="ECO:0000313" key="5">
    <source>
        <dbReference type="EMBL" id="CAG8517585.1"/>
    </source>
</evidence>
<dbReference type="GO" id="GO:0005829">
    <property type="term" value="C:cytosol"/>
    <property type="evidence" value="ECO:0007669"/>
    <property type="project" value="TreeGrafter"/>
</dbReference>
<evidence type="ECO:0000259" key="3">
    <source>
        <dbReference type="Pfam" id="PF01648"/>
    </source>
</evidence>
<dbReference type="FunFam" id="3.90.470.20:FF:000003">
    <property type="entry name" value="L-aminoadipate-semialdehyde dehydrogenase-phosphopantetheinyl transferase"/>
    <property type="match status" value="1"/>
</dbReference>
<keyword evidence="6" id="KW-1185">Reference proteome</keyword>
<name>A0A9N9F9C5_9GLOM</name>
<dbReference type="GO" id="GO:0008897">
    <property type="term" value="F:holo-[acyl-carrier-protein] synthase activity"/>
    <property type="evidence" value="ECO:0007669"/>
    <property type="project" value="UniProtKB-EC"/>
</dbReference>
<dbReference type="SUPFAM" id="SSF56214">
    <property type="entry name" value="4'-phosphopantetheinyl transferase"/>
    <property type="match status" value="2"/>
</dbReference>
<accession>A0A9N9F9C5</accession>
<dbReference type="InterPro" id="IPR008278">
    <property type="entry name" value="4-PPantetheinyl_Trfase_dom"/>
</dbReference>
<protein>
    <recommendedName>
        <fullName evidence="1">holo-[acyl-carrier-protein] synthase</fullName>
        <ecNumber evidence="1">2.7.8.7</ecNumber>
    </recommendedName>
</protein>
<dbReference type="OrthoDB" id="26719at2759"/>
<dbReference type="Gene3D" id="3.90.470.20">
    <property type="entry name" value="4'-phosphopantetheinyl transferase domain"/>
    <property type="match status" value="2"/>
</dbReference>
<dbReference type="PANTHER" id="PTHR12215">
    <property type="entry name" value="PHOSPHOPANTETHEINE TRANSFERASE"/>
    <property type="match status" value="1"/>
</dbReference>
<feature type="domain" description="4'-phosphopantetheinyl transferase N-terminal" evidence="4">
    <location>
        <begin position="18"/>
        <end position="115"/>
    </location>
</feature>
<organism evidence="5 6">
    <name type="scientific">Dentiscutata erythropus</name>
    <dbReference type="NCBI Taxonomy" id="1348616"/>
    <lineage>
        <taxon>Eukaryota</taxon>
        <taxon>Fungi</taxon>
        <taxon>Fungi incertae sedis</taxon>
        <taxon>Mucoromycota</taxon>
        <taxon>Glomeromycotina</taxon>
        <taxon>Glomeromycetes</taxon>
        <taxon>Diversisporales</taxon>
        <taxon>Gigasporaceae</taxon>
        <taxon>Dentiscutata</taxon>
    </lineage>
</organism>
<dbReference type="GO" id="GO:0019878">
    <property type="term" value="P:lysine biosynthetic process via aminoadipic acid"/>
    <property type="evidence" value="ECO:0007669"/>
    <property type="project" value="TreeGrafter"/>
</dbReference>
<evidence type="ECO:0000259" key="4">
    <source>
        <dbReference type="Pfam" id="PF22624"/>
    </source>
</evidence>
<reference evidence="5" key="1">
    <citation type="submission" date="2021-06" db="EMBL/GenBank/DDBJ databases">
        <authorList>
            <person name="Kallberg Y."/>
            <person name="Tangrot J."/>
            <person name="Rosling A."/>
        </authorList>
    </citation>
    <scope>NUCLEOTIDE SEQUENCE</scope>
    <source>
        <strain evidence="5">MA453B</strain>
    </source>
</reference>
<gene>
    <name evidence="5" type="ORF">DERYTH_LOCUS3705</name>
</gene>
<sequence length="301" mass="35736">MFLAPSKIIARWAFNIQDWNPSEEQYKKALLFIQPEERDRIKRFKFFSDSKLALIGRLLMRFLFYRLYNIPWNEIKFGRTKENKPILIKPESKPNDPIIYFNISHHGDWVVLVAAENCKIGIDVMKVEYPKKQTVQEFFETLRDQFSDFEWNVITTPLQEIDQLHQFYRYWCLKESYVKAVGIGLALDLRTIEFHLPENEERKNLSENVKTLKTDTELYINNELEHQWKFEELYLDSLHCIAVSYSTLNDVDAVKEGGFEKIDIEEILNSSKIPSPNFNDYSELSELNQTFTKPILEQKSI</sequence>
<feature type="domain" description="4'-phosphopantetheinyl transferase" evidence="3">
    <location>
        <begin position="120"/>
        <end position="233"/>
    </location>
</feature>
<dbReference type="InterPro" id="IPR050559">
    <property type="entry name" value="P-Pant_transferase_sf"/>
</dbReference>
<comment type="caution">
    <text evidence="5">The sequence shown here is derived from an EMBL/GenBank/DDBJ whole genome shotgun (WGS) entry which is preliminary data.</text>
</comment>
<dbReference type="PANTHER" id="PTHR12215:SF10">
    <property type="entry name" value="L-AMINOADIPATE-SEMIALDEHYDE DEHYDROGENASE-PHOSPHOPANTETHEINYL TRANSFERASE"/>
    <property type="match status" value="1"/>
</dbReference>
<proteinExistence type="predicted"/>
<dbReference type="Pfam" id="PF22624">
    <property type="entry name" value="AASDHPPT_N"/>
    <property type="match status" value="1"/>
</dbReference>
<dbReference type="AlphaFoldDB" id="A0A9N9F9C5"/>
<dbReference type="EMBL" id="CAJVPY010001340">
    <property type="protein sequence ID" value="CAG8517585.1"/>
    <property type="molecule type" value="Genomic_DNA"/>
</dbReference>
<dbReference type="InterPro" id="IPR037143">
    <property type="entry name" value="4-PPantetheinyl_Trfase_dom_sf"/>
</dbReference>
<keyword evidence="2" id="KW-0808">Transferase</keyword>
<evidence type="ECO:0000256" key="1">
    <source>
        <dbReference type="ARBA" id="ARBA00013172"/>
    </source>
</evidence>